<name>A0A930KZS8_9MICC</name>
<proteinExistence type="predicted"/>
<gene>
    <name evidence="1" type="ORF">HXO58_09455</name>
</gene>
<dbReference type="Proteomes" id="UP000713964">
    <property type="component" value="Unassembled WGS sequence"/>
</dbReference>
<evidence type="ECO:0000313" key="2">
    <source>
        <dbReference type="Proteomes" id="UP000713964"/>
    </source>
</evidence>
<evidence type="ECO:0000313" key="1">
    <source>
        <dbReference type="EMBL" id="MBF1660038.1"/>
    </source>
</evidence>
<comment type="caution">
    <text evidence="1">The sequence shown here is derived from an EMBL/GenBank/DDBJ whole genome shotgun (WGS) entry which is preliminary data.</text>
</comment>
<reference evidence="1" key="1">
    <citation type="submission" date="2020-04" db="EMBL/GenBank/DDBJ databases">
        <title>Deep metagenomics examines the oral microbiome during advanced dental caries in children, revealing novel taxa and co-occurrences with host molecules.</title>
        <authorList>
            <person name="Baker J.L."/>
            <person name="Morton J.T."/>
            <person name="Dinis M."/>
            <person name="Alvarez R."/>
            <person name="Tran N.C."/>
            <person name="Knight R."/>
            <person name="Edlund A."/>
        </authorList>
    </citation>
    <scope>NUCLEOTIDE SEQUENCE</scope>
    <source>
        <strain evidence="1">JCVI_29_bin.11</strain>
    </source>
</reference>
<organism evidence="1 2">
    <name type="scientific">Rothia mucilaginosa</name>
    <dbReference type="NCBI Taxonomy" id="43675"/>
    <lineage>
        <taxon>Bacteria</taxon>
        <taxon>Bacillati</taxon>
        <taxon>Actinomycetota</taxon>
        <taxon>Actinomycetes</taxon>
        <taxon>Micrococcales</taxon>
        <taxon>Micrococcaceae</taxon>
        <taxon>Rothia</taxon>
    </lineage>
</organism>
<protein>
    <submittedName>
        <fullName evidence="1">Uncharacterized protein</fullName>
    </submittedName>
</protein>
<dbReference type="EMBL" id="JABZXL010000040">
    <property type="protein sequence ID" value="MBF1660038.1"/>
    <property type="molecule type" value="Genomic_DNA"/>
</dbReference>
<dbReference type="AlphaFoldDB" id="A0A930KZS8"/>
<accession>A0A930KZS8</accession>
<sequence length="177" mass="19337">MPIPTRLYASANLTRDVSKGTRRQYLKALAQHEGFDLEGITYHSRDAIFRAMLSVTGKGEDAPFLLLGDAPRSPDLFLAKLVPADVAPAEPWQKMFHGLTSEGMSFGEVMQEYRFDVTLDALLSAEVRGTSNNGHYRITECANVSDGTAYLLGGTTAPSGLPDGSYVLVEKTSDRYD</sequence>